<dbReference type="InterPro" id="IPR001757">
    <property type="entry name" value="P_typ_ATPase"/>
</dbReference>
<dbReference type="SFLD" id="SFLDF00027">
    <property type="entry name" value="p-type_atpase"/>
    <property type="match status" value="1"/>
</dbReference>
<feature type="transmembrane region" description="Helical" evidence="12">
    <location>
        <begin position="193"/>
        <end position="214"/>
    </location>
</feature>
<keyword evidence="3 12" id="KW-0812">Transmembrane</keyword>
<dbReference type="Pfam" id="PF00122">
    <property type="entry name" value="E1-E2_ATPase"/>
    <property type="match status" value="1"/>
</dbReference>
<feature type="compositionally biased region" description="Polar residues" evidence="11">
    <location>
        <begin position="236"/>
        <end position="245"/>
    </location>
</feature>
<feature type="region of interest" description="Disordered" evidence="11">
    <location>
        <begin position="233"/>
        <end position="267"/>
    </location>
</feature>
<dbReference type="GO" id="GO:0016887">
    <property type="term" value="F:ATP hydrolysis activity"/>
    <property type="evidence" value="ECO:0007669"/>
    <property type="project" value="InterPro"/>
</dbReference>
<evidence type="ECO:0000256" key="4">
    <source>
        <dbReference type="ARBA" id="ARBA00022723"/>
    </source>
</evidence>
<keyword evidence="5" id="KW-0547">Nucleotide-binding</keyword>
<dbReference type="InterPro" id="IPR036412">
    <property type="entry name" value="HAD-like_sf"/>
</dbReference>
<comment type="similarity">
    <text evidence="2">Belongs to the cation transport ATPase (P-type) (TC 3.A.3) family. Type V subfamily.</text>
</comment>
<keyword evidence="8" id="KW-1278">Translocase</keyword>
<feature type="transmembrane region" description="Helical" evidence="12">
    <location>
        <begin position="300"/>
        <end position="322"/>
    </location>
</feature>
<evidence type="ECO:0000256" key="5">
    <source>
        <dbReference type="ARBA" id="ARBA00022741"/>
    </source>
</evidence>
<proteinExistence type="inferred from homology"/>
<organism evidence="15 16">
    <name type="scientific">Coemansia brasiliensis</name>
    <dbReference type="NCBI Taxonomy" id="2650707"/>
    <lineage>
        <taxon>Eukaryota</taxon>
        <taxon>Fungi</taxon>
        <taxon>Fungi incertae sedis</taxon>
        <taxon>Zoopagomycota</taxon>
        <taxon>Kickxellomycotina</taxon>
        <taxon>Kickxellomycetes</taxon>
        <taxon>Kickxellales</taxon>
        <taxon>Kickxellaceae</taxon>
        <taxon>Coemansia</taxon>
    </lineage>
</organism>
<protein>
    <recommendedName>
        <fullName evidence="14">P-type ATPase A domain-containing protein</fullName>
    </recommendedName>
</protein>
<feature type="domain" description="P-type ATPase A" evidence="14">
    <location>
        <begin position="567"/>
        <end position="688"/>
    </location>
</feature>
<feature type="transmembrane region" description="Helical" evidence="12">
    <location>
        <begin position="1333"/>
        <end position="1355"/>
    </location>
</feature>
<evidence type="ECO:0000256" key="6">
    <source>
        <dbReference type="ARBA" id="ARBA00022840"/>
    </source>
</evidence>
<feature type="transmembrane region" description="Helical" evidence="12">
    <location>
        <begin position="1213"/>
        <end position="1233"/>
    </location>
</feature>
<evidence type="ECO:0000259" key="14">
    <source>
        <dbReference type="Pfam" id="PF00122"/>
    </source>
</evidence>
<feature type="transmembrane region" description="Helical" evidence="12">
    <location>
        <begin position="1296"/>
        <end position="1321"/>
    </location>
</feature>
<dbReference type="SUPFAM" id="SSF81665">
    <property type="entry name" value="Calcium ATPase, transmembrane domain M"/>
    <property type="match status" value="1"/>
</dbReference>
<feature type="transmembrane region" description="Helical" evidence="12">
    <location>
        <begin position="342"/>
        <end position="366"/>
    </location>
</feature>
<dbReference type="Gene3D" id="3.40.1110.10">
    <property type="entry name" value="Calcium-transporting ATPase, cytoplasmic domain N"/>
    <property type="match status" value="1"/>
</dbReference>
<evidence type="ECO:0000256" key="1">
    <source>
        <dbReference type="ARBA" id="ARBA00004141"/>
    </source>
</evidence>
<dbReference type="PANTHER" id="PTHR45630:SF11">
    <property type="entry name" value="CATION-TRANSPORTING P-TYPE ATPASE N-TERMINAL DOMAIN-CONTAINING PROTEIN"/>
    <property type="match status" value="1"/>
</dbReference>
<feature type="transmembrane region" description="Helical" evidence="12">
    <location>
        <begin position="500"/>
        <end position="521"/>
    </location>
</feature>
<evidence type="ECO:0000313" key="15">
    <source>
        <dbReference type="EMBL" id="KAJ2852304.1"/>
    </source>
</evidence>
<dbReference type="SUPFAM" id="SSF81653">
    <property type="entry name" value="Calcium ATPase, transduction domain A"/>
    <property type="match status" value="1"/>
</dbReference>
<feature type="transmembrane region" description="Helical" evidence="12">
    <location>
        <begin position="1253"/>
        <end position="1276"/>
    </location>
</feature>
<name>A0A9W8IB74_9FUNG</name>
<evidence type="ECO:0000256" key="9">
    <source>
        <dbReference type="ARBA" id="ARBA00022989"/>
    </source>
</evidence>
<dbReference type="InterPro" id="IPR018303">
    <property type="entry name" value="ATPase_P-typ_P_site"/>
</dbReference>
<dbReference type="GO" id="GO:0140358">
    <property type="term" value="F:P-type transmembrane transporter activity"/>
    <property type="evidence" value="ECO:0007669"/>
    <property type="project" value="InterPro"/>
</dbReference>
<keyword evidence="4" id="KW-0479">Metal-binding</keyword>
<dbReference type="InterPro" id="IPR006544">
    <property type="entry name" value="P-type_TPase_V"/>
</dbReference>
<sequence>MTLLLSPCGTRLWMLRQAAVLFLILVSVVSAKQLWNDVNKYDANGDLCPAKRSTEDCPAICVYDLSNCPQPISCPDNQVLCHDGNCHDKCTNEINSANPCFCGWKPKHVPSQAETLVPCPVVGSITIDKLYLWNKTEQVRDVCANDAGVSNHDDYGIWGKTWPRHSSDSSGVLGVWTECPDEPQEMYTFREPMWIAVFSVLFGFVGLLGMWYAFRQLMQFLWKKADGTSGKHLATDTISENSRSSSAKEKSAPVVPDSSGISEKSGHSARAAASNENDFDSDDIRLSGYRNHIFGTLMTWYLLLLSMAWLSYLFILSADYYGSMPNTPSGKDSSLAYNDSVLLTQTFIFMWCLFVFMIVTITVFRFRLRNFFRIKTPPGMGDFVCVEHKIKKSLVLAEQSGLLVKSVQRLTDMLKHVLRWDWSVTTCPLLETASKRKYFTYQCTRFVYDEHNKQFAPYSFDLGSQNNELVAKAGGLTTEEAGTRFELIGPNSIEVYVPNWFWATVREMSSFIFLYQGLALIMFMFDLYYRVGCVDLGIILLAVAFSVIVRKRSEDRLKRMAEYCEPVMVKRDDIWTEISSRDLVPGDVIQIKSGMHLSCDCILISGNAVMNQSSLTGESRPVPKHPLRIDDTRFSENANKSNYLFAGTLVSQVQPMHSSNGDYLTDENVLCLVNRTGTSSERGKLLRTILYPEPVSFIFDEQLKVVFGILFIYVLFCMALAIYFYQGSPTATYLYFMFCAFQAISPLLPAGLLAGQSMAVYRMKRKQIYCVDPKRVFLAAKTKFFCFDKTGTLTKEGLEFYGVQKAHIPAATSEATFDEFTGDLASSDVLMQMGMATCHAVTNLNGEPIGNPVDIEQWLATQCTLEKGEFLDKIVPPEGSKLDILNIVRRFEFVHARASMSVVVQDERTNQLHVFVKGSFERLKDISNASSVPSDYDTVCSRLAREGCYVLAFSHKVFDVSLDELRNMAQDEIEAGCDLIGLLVFKNLLKHDTSEAMGKLKDGSIRPVMVTGDNAMTGVYIARQCGMVPPDNTVLLGDVNSKSHNIVWTDVDTDEQITDIQPYLNNNGPDGFPLTELAVTSAAFRALDEQEEMSKLLLNTRIFARMKPNDKVRCVQLHMEKGITAMCGDGGNDTAALRAAHAGLALSSAEAAIVSPFSTSNPSILSCVELLIQCRAGLASSFANYRALIGYGTVMTLSNKIMSFYFSSSLSDITWLLIDALVATSMAITVTFLPAAKKLAKYRPTAQILGPEVLASTIGVVAINFCFVACMWVWLFKQSFFRCNEFDSSNIDVQRWYLLGDNFEAAVLTYVVFFQFINNGLMVNYGFLHRRNFFYNPALLAVAAMLIIIISYAQLAPPSRLSCSMRLNCGNPDVLVSLGFSRPTWYIEPYNSPIGHNVLPDYAKWTLWGYSIGNMVAGHIWQVVFVYGPVRNYLRRRFPQRRIKFKL</sequence>
<dbReference type="InterPro" id="IPR023298">
    <property type="entry name" value="ATPase_P-typ_TM_dom_sf"/>
</dbReference>
<feature type="transmembrane region" description="Helical" evidence="12">
    <location>
        <begin position="1407"/>
        <end position="1427"/>
    </location>
</feature>
<evidence type="ECO:0000256" key="10">
    <source>
        <dbReference type="ARBA" id="ARBA00023136"/>
    </source>
</evidence>
<dbReference type="GO" id="GO:0046872">
    <property type="term" value="F:metal ion binding"/>
    <property type="evidence" value="ECO:0007669"/>
    <property type="project" value="UniProtKB-KW"/>
</dbReference>
<keyword evidence="13" id="KW-0732">Signal</keyword>
<dbReference type="PROSITE" id="PS01229">
    <property type="entry name" value="COF_2"/>
    <property type="match status" value="1"/>
</dbReference>
<feature type="transmembrane region" description="Helical" evidence="12">
    <location>
        <begin position="732"/>
        <end position="755"/>
    </location>
</feature>
<comment type="caution">
    <text evidence="15">The sequence shown here is derived from an EMBL/GenBank/DDBJ whole genome shotgun (WGS) entry which is preliminary data.</text>
</comment>
<keyword evidence="9 12" id="KW-1133">Transmembrane helix</keyword>
<dbReference type="GO" id="GO:0005524">
    <property type="term" value="F:ATP binding"/>
    <property type="evidence" value="ECO:0007669"/>
    <property type="project" value="UniProtKB-KW"/>
</dbReference>
<feature type="transmembrane region" description="Helical" evidence="12">
    <location>
        <begin position="1188"/>
        <end position="1207"/>
    </location>
</feature>
<dbReference type="OrthoDB" id="48943at2759"/>
<keyword evidence="7" id="KW-0460">Magnesium</keyword>
<comment type="subcellular location">
    <subcellularLocation>
        <location evidence="1">Membrane</location>
        <topology evidence="1">Multi-pass membrane protein</topology>
    </subcellularLocation>
</comment>
<dbReference type="SUPFAM" id="SSF81660">
    <property type="entry name" value="Metal cation-transporting ATPase, ATP-binding domain N"/>
    <property type="match status" value="1"/>
</dbReference>
<dbReference type="NCBIfam" id="TIGR01494">
    <property type="entry name" value="ATPase_P-type"/>
    <property type="match status" value="1"/>
</dbReference>
<evidence type="ECO:0000256" key="12">
    <source>
        <dbReference type="SAM" id="Phobius"/>
    </source>
</evidence>
<dbReference type="InterPro" id="IPR023214">
    <property type="entry name" value="HAD_sf"/>
</dbReference>
<feature type="chain" id="PRO_5040910688" description="P-type ATPase A domain-containing protein" evidence="13">
    <location>
        <begin position="32"/>
        <end position="1447"/>
    </location>
</feature>
<evidence type="ECO:0000313" key="16">
    <source>
        <dbReference type="Proteomes" id="UP001139887"/>
    </source>
</evidence>
<evidence type="ECO:0000256" key="3">
    <source>
        <dbReference type="ARBA" id="ARBA00022692"/>
    </source>
</evidence>
<keyword evidence="10 12" id="KW-0472">Membrane</keyword>
<dbReference type="SUPFAM" id="SSF56784">
    <property type="entry name" value="HAD-like"/>
    <property type="match status" value="1"/>
</dbReference>
<dbReference type="SFLD" id="SFLDG00002">
    <property type="entry name" value="C1.7:_P-type_atpase_like"/>
    <property type="match status" value="1"/>
</dbReference>
<dbReference type="EMBL" id="JANBUW010000004">
    <property type="protein sequence ID" value="KAJ2852304.1"/>
    <property type="molecule type" value="Genomic_DNA"/>
</dbReference>
<evidence type="ECO:0000256" key="13">
    <source>
        <dbReference type="SAM" id="SignalP"/>
    </source>
</evidence>
<dbReference type="SFLD" id="SFLDS00003">
    <property type="entry name" value="Haloacid_Dehalogenase"/>
    <property type="match status" value="1"/>
</dbReference>
<dbReference type="Gene3D" id="3.40.50.1000">
    <property type="entry name" value="HAD superfamily/HAD-like"/>
    <property type="match status" value="1"/>
</dbReference>
<dbReference type="GO" id="GO:0019829">
    <property type="term" value="F:ATPase-coupled monoatomic cation transmembrane transporter activity"/>
    <property type="evidence" value="ECO:0007669"/>
    <property type="project" value="TreeGrafter"/>
</dbReference>
<gene>
    <name evidence="15" type="ORF">IWW36_000447</name>
</gene>
<feature type="transmembrane region" description="Helical" evidence="12">
    <location>
        <begin position="705"/>
        <end position="726"/>
    </location>
</feature>
<keyword evidence="6" id="KW-0067">ATP-binding</keyword>
<feature type="transmembrane region" description="Helical" evidence="12">
    <location>
        <begin position="527"/>
        <end position="549"/>
    </location>
</feature>
<reference evidence="15" key="1">
    <citation type="submission" date="2022-07" db="EMBL/GenBank/DDBJ databases">
        <title>Phylogenomic reconstructions and comparative analyses of Kickxellomycotina fungi.</title>
        <authorList>
            <person name="Reynolds N.K."/>
            <person name="Stajich J.E."/>
            <person name="Barry K."/>
            <person name="Grigoriev I.V."/>
            <person name="Crous P."/>
            <person name="Smith M.E."/>
        </authorList>
    </citation>
    <scope>NUCLEOTIDE SEQUENCE</scope>
    <source>
        <strain evidence="15">NRRL 1566</strain>
    </source>
</reference>
<dbReference type="InterPro" id="IPR059000">
    <property type="entry name" value="ATPase_P-type_domA"/>
</dbReference>
<evidence type="ECO:0000256" key="11">
    <source>
        <dbReference type="SAM" id="MobiDB-lite"/>
    </source>
</evidence>
<dbReference type="InterPro" id="IPR044492">
    <property type="entry name" value="P_typ_ATPase_HD_dom"/>
</dbReference>
<dbReference type="PRINTS" id="PR00119">
    <property type="entry name" value="CATATPASE"/>
</dbReference>
<dbReference type="PROSITE" id="PS00154">
    <property type="entry name" value="ATPASE_E1_E2"/>
    <property type="match status" value="1"/>
</dbReference>
<feature type="signal peptide" evidence="13">
    <location>
        <begin position="1"/>
        <end position="31"/>
    </location>
</feature>
<keyword evidence="16" id="KW-1185">Reference proteome</keyword>
<dbReference type="Gene3D" id="2.70.150.10">
    <property type="entry name" value="Calcium-transporting ATPase, cytoplasmic transduction domain A"/>
    <property type="match status" value="1"/>
</dbReference>
<dbReference type="InterPro" id="IPR008250">
    <property type="entry name" value="ATPase_P-typ_transduc_dom_A_sf"/>
</dbReference>
<evidence type="ECO:0000256" key="8">
    <source>
        <dbReference type="ARBA" id="ARBA00022967"/>
    </source>
</evidence>
<evidence type="ECO:0000256" key="2">
    <source>
        <dbReference type="ARBA" id="ARBA00006000"/>
    </source>
</evidence>
<dbReference type="Proteomes" id="UP001139887">
    <property type="component" value="Unassembled WGS sequence"/>
</dbReference>
<dbReference type="InterPro" id="IPR023299">
    <property type="entry name" value="ATPase_P-typ_cyto_dom_N"/>
</dbReference>
<accession>A0A9W8IB74</accession>
<dbReference type="PANTHER" id="PTHR45630">
    <property type="entry name" value="CATION-TRANSPORTING ATPASE-RELATED"/>
    <property type="match status" value="1"/>
</dbReference>
<evidence type="ECO:0000256" key="7">
    <source>
        <dbReference type="ARBA" id="ARBA00022842"/>
    </source>
</evidence>
<dbReference type="GO" id="GO:0016020">
    <property type="term" value="C:membrane"/>
    <property type="evidence" value="ECO:0007669"/>
    <property type="project" value="UniProtKB-SubCell"/>
</dbReference>